<comment type="function">
    <text evidence="5">Involved in rRNA-processing and ribosome biogenesis.</text>
</comment>
<dbReference type="AlphaFoldDB" id="A0A1Y2I0J5"/>
<evidence type="ECO:0000313" key="11">
    <source>
        <dbReference type="Proteomes" id="UP000193411"/>
    </source>
</evidence>
<keyword evidence="4" id="KW-0539">Nucleus</keyword>
<protein>
    <recommendedName>
        <fullName evidence="7">U three protein 23</fullName>
    </recommendedName>
</protein>
<evidence type="ECO:0000256" key="8">
    <source>
        <dbReference type="SAM" id="MobiDB-lite"/>
    </source>
</evidence>
<dbReference type="Pfam" id="PF24779">
    <property type="entry name" value="UTP23_sensor"/>
    <property type="match status" value="1"/>
</dbReference>
<dbReference type="Proteomes" id="UP000193411">
    <property type="component" value="Unassembled WGS sequence"/>
</dbReference>
<accession>A0A1Y2I0J5</accession>
<dbReference type="CDD" id="cd08553">
    <property type="entry name" value="PIN_Fcf1-like"/>
    <property type="match status" value="1"/>
</dbReference>
<dbReference type="Pfam" id="PF04900">
    <property type="entry name" value="Fcf1"/>
    <property type="match status" value="1"/>
</dbReference>
<organism evidence="10 11">
    <name type="scientific">Catenaria anguillulae PL171</name>
    <dbReference type="NCBI Taxonomy" id="765915"/>
    <lineage>
        <taxon>Eukaryota</taxon>
        <taxon>Fungi</taxon>
        <taxon>Fungi incertae sedis</taxon>
        <taxon>Blastocladiomycota</taxon>
        <taxon>Blastocladiomycetes</taxon>
        <taxon>Blastocladiales</taxon>
        <taxon>Catenariaceae</taxon>
        <taxon>Catenaria</taxon>
    </lineage>
</organism>
<dbReference type="OrthoDB" id="25675at2759"/>
<feature type="domain" description="UTP23 sensor motif region" evidence="9">
    <location>
        <begin position="208"/>
        <end position="225"/>
    </location>
</feature>
<keyword evidence="3" id="KW-0698">rRNA processing</keyword>
<evidence type="ECO:0000256" key="1">
    <source>
        <dbReference type="ARBA" id="ARBA00004604"/>
    </source>
</evidence>
<keyword evidence="2" id="KW-0690">Ribosome biogenesis</keyword>
<dbReference type="SUPFAM" id="SSF88723">
    <property type="entry name" value="PIN domain-like"/>
    <property type="match status" value="1"/>
</dbReference>
<dbReference type="FunFam" id="3.40.50.1010:FF:000006">
    <property type="entry name" value="rRNA-processing protein UTP23 homolog"/>
    <property type="match status" value="1"/>
</dbReference>
<dbReference type="GO" id="GO:0006364">
    <property type="term" value="P:rRNA processing"/>
    <property type="evidence" value="ECO:0007669"/>
    <property type="project" value="UniProtKB-KW"/>
</dbReference>
<reference evidence="10 11" key="1">
    <citation type="submission" date="2016-07" db="EMBL/GenBank/DDBJ databases">
        <title>Pervasive Adenine N6-methylation of Active Genes in Fungi.</title>
        <authorList>
            <consortium name="DOE Joint Genome Institute"/>
            <person name="Mondo S.J."/>
            <person name="Dannebaum R.O."/>
            <person name="Kuo R.C."/>
            <person name="Labutti K."/>
            <person name="Haridas S."/>
            <person name="Kuo A."/>
            <person name="Salamov A."/>
            <person name="Ahrendt S.R."/>
            <person name="Lipzen A."/>
            <person name="Sullivan W."/>
            <person name="Andreopoulos W.B."/>
            <person name="Clum A."/>
            <person name="Lindquist E."/>
            <person name="Daum C."/>
            <person name="Ramamoorthy G.K."/>
            <person name="Gryganskyi A."/>
            <person name="Culley D."/>
            <person name="Magnuson J.K."/>
            <person name="James T.Y."/>
            <person name="O'Malley M.A."/>
            <person name="Stajich J.E."/>
            <person name="Spatafora J.W."/>
            <person name="Visel A."/>
            <person name="Grigoriev I.V."/>
        </authorList>
    </citation>
    <scope>NUCLEOTIDE SEQUENCE [LARGE SCALE GENOMIC DNA]</scope>
    <source>
        <strain evidence="10 11">PL171</strain>
    </source>
</reference>
<feature type="region of interest" description="Disordered" evidence="8">
    <location>
        <begin position="194"/>
        <end position="288"/>
    </location>
</feature>
<evidence type="ECO:0000256" key="7">
    <source>
        <dbReference type="ARBA" id="ARBA00076388"/>
    </source>
</evidence>
<dbReference type="InterPro" id="IPR006984">
    <property type="entry name" value="Fcf1/UTP23"/>
</dbReference>
<evidence type="ECO:0000256" key="4">
    <source>
        <dbReference type="ARBA" id="ARBA00023242"/>
    </source>
</evidence>
<dbReference type="InterPro" id="IPR057776">
    <property type="entry name" value="UTP23_sensor"/>
</dbReference>
<dbReference type="Gene3D" id="3.40.50.1010">
    <property type="entry name" value="5'-nuclease"/>
    <property type="match status" value="1"/>
</dbReference>
<evidence type="ECO:0000313" key="10">
    <source>
        <dbReference type="EMBL" id="ORZ40259.1"/>
    </source>
</evidence>
<evidence type="ECO:0000256" key="5">
    <source>
        <dbReference type="ARBA" id="ARBA00037300"/>
    </source>
</evidence>
<keyword evidence="11" id="KW-1185">Reference proteome</keyword>
<dbReference type="EMBL" id="MCFL01000003">
    <property type="protein sequence ID" value="ORZ40259.1"/>
    <property type="molecule type" value="Genomic_DNA"/>
</dbReference>
<comment type="subcellular location">
    <subcellularLocation>
        <location evidence="1">Nucleus</location>
        <location evidence="1">Nucleolus</location>
    </subcellularLocation>
</comment>
<proteinExistence type="inferred from homology"/>
<comment type="similarity">
    <text evidence="6">Belongs to the UTP23/FCF1 family. UTP23 subfamily.</text>
</comment>
<evidence type="ECO:0000256" key="2">
    <source>
        <dbReference type="ARBA" id="ARBA00022517"/>
    </source>
</evidence>
<dbReference type="PANTHER" id="PTHR12416">
    <property type="entry name" value="RRNA-PROCESSING PROTEIN UTP23 HOMOLOG"/>
    <property type="match status" value="1"/>
</dbReference>
<evidence type="ECO:0000256" key="3">
    <source>
        <dbReference type="ARBA" id="ARBA00022552"/>
    </source>
</evidence>
<evidence type="ECO:0000256" key="6">
    <source>
        <dbReference type="ARBA" id="ARBA00038503"/>
    </source>
</evidence>
<dbReference type="InterPro" id="IPR029060">
    <property type="entry name" value="PIN-like_dom_sf"/>
</dbReference>
<comment type="caution">
    <text evidence="10">The sequence shown here is derived from an EMBL/GenBank/DDBJ whole genome shotgun (WGS) entry which is preliminary data.</text>
</comment>
<sequence length="288" mass="31515">MKVKRQKTCRKLMQLYCSSYNFREPYQLVMDGTFVNVALRYRLDLRSLIPSTLAAQVKLFSTPCVAHELRSMGKEYAAAAAACKQFEQRRCGHRFGTKASDCLKDLIGETNEHHLMIATQDKALRTHMRAVPGTPLVYLSGSVVVLEPHSQETLQHVQDTERAKTQASAVEKKMIEAVVREMANVNETPAAAAGVEDTGLGGAGAMPKRKKVKGPNPLAVKKPKKEKEAPAKKVKRKLDEVEDTAEELGSGEADKKGGKKRKRATKKRKLMAVAATVGGTAPAGDESD</sequence>
<dbReference type="GO" id="GO:0032040">
    <property type="term" value="C:small-subunit processome"/>
    <property type="evidence" value="ECO:0007669"/>
    <property type="project" value="InterPro"/>
</dbReference>
<gene>
    <name evidence="10" type="ORF">BCR44DRAFT_45683</name>
</gene>
<feature type="compositionally biased region" description="Basic residues" evidence="8">
    <location>
        <begin position="257"/>
        <end position="270"/>
    </location>
</feature>
<feature type="compositionally biased region" description="Low complexity" evidence="8">
    <location>
        <begin position="272"/>
        <end position="288"/>
    </location>
</feature>
<name>A0A1Y2I0J5_9FUNG</name>
<dbReference type="STRING" id="765915.A0A1Y2I0J5"/>
<evidence type="ECO:0000259" key="9">
    <source>
        <dbReference type="Pfam" id="PF24779"/>
    </source>
</evidence>